<dbReference type="EMBL" id="SPAZ01000289">
    <property type="protein sequence ID" value="TQE21486.1"/>
    <property type="molecule type" value="Genomic_DNA"/>
</dbReference>
<feature type="transmembrane region" description="Helical" evidence="1">
    <location>
        <begin position="34"/>
        <end position="52"/>
    </location>
</feature>
<dbReference type="RefSeq" id="WP_009293590.1">
    <property type="nucleotide sequence ID" value="NZ_CP182305.1"/>
</dbReference>
<organism evidence="2 3">
    <name type="scientific">Streptomyces ipomoeae</name>
    <dbReference type="NCBI Taxonomy" id="103232"/>
    <lineage>
        <taxon>Bacteria</taxon>
        <taxon>Bacillati</taxon>
        <taxon>Actinomycetota</taxon>
        <taxon>Actinomycetes</taxon>
        <taxon>Kitasatosporales</taxon>
        <taxon>Streptomycetaceae</taxon>
        <taxon>Streptomyces</taxon>
    </lineage>
</organism>
<protein>
    <submittedName>
        <fullName evidence="2">Uncharacterized protein</fullName>
    </submittedName>
</protein>
<keyword evidence="1" id="KW-0812">Transmembrane</keyword>
<sequence>MTNRISMLISAFGVLVGALLLVAGVREYQSGASVLWPALAVLLFLTAVHALVRDLRSPRK</sequence>
<dbReference type="GeneID" id="301702034"/>
<comment type="caution">
    <text evidence="2">The sequence shown here is derived from an EMBL/GenBank/DDBJ whole genome shotgun (WGS) entry which is preliminary data.</text>
</comment>
<evidence type="ECO:0000313" key="2">
    <source>
        <dbReference type="EMBL" id="TQE21486.1"/>
    </source>
</evidence>
<keyword evidence="1" id="KW-0472">Membrane</keyword>
<evidence type="ECO:0000313" key="3">
    <source>
        <dbReference type="Proteomes" id="UP000318720"/>
    </source>
</evidence>
<accession>A0AAE9AWI7</accession>
<name>A0AAE9AWI7_9ACTN</name>
<dbReference type="AlphaFoldDB" id="A0AAE9AWI7"/>
<dbReference type="Proteomes" id="UP000318720">
    <property type="component" value="Unassembled WGS sequence"/>
</dbReference>
<reference evidence="2 3" key="1">
    <citation type="submission" date="2019-03" db="EMBL/GenBank/DDBJ databases">
        <title>Comparative genomic analyses of the sweetpotato soil rot pathogen, Streptomyces ipomoeae.</title>
        <authorList>
            <person name="Ruschel Soares N."/>
            <person name="Badger J.H."/>
            <person name="Huguet-Tapia J.C."/>
            <person name="Clark C.A."/>
            <person name="Pettis G.S."/>
        </authorList>
    </citation>
    <scope>NUCLEOTIDE SEQUENCE [LARGE SCALE GENOMIC DNA]</scope>
    <source>
        <strain evidence="2 3">88-35</strain>
    </source>
</reference>
<proteinExistence type="predicted"/>
<gene>
    <name evidence="2" type="ORF">Sipo8835_37370</name>
</gene>
<keyword evidence="1" id="KW-1133">Transmembrane helix</keyword>
<evidence type="ECO:0000256" key="1">
    <source>
        <dbReference type="SAM" id="Phobius"/>
    </source>
</evidence>